<feature type="domain" description="FAS1" evidence="2">
    <location>
        <begin position="255"/>
        <end position="409"/>
    </location>
</feature>
<dbReference type="InterPro" id="IPR000782">
    <property type="entry name" value="FAS1_domain"/>
</dbReference>
<evidence type="ECO:0000313" key="4">
    <source>
        <dbReference type="Proteomes" id="UP000325780"/>
    </source>
</evidence>
<dbReference type="SUPFAM" id="SSF82153">
    <property type="entry name" value="FAS1 domain"/>
    <property type="match status" value="2"/>
</dbReference>
<dbReference type="InterPro" id="IPR050904">
    <property type="entry name" value="Adhesion/Biosynth-related"/>
</dbReference>
<feature type="domain" description="FAS1" evidence="2">
    <location>
        <begin position="112"/>
        <end position="251"/>
    </location>
</feature>
<evidence type="ECO:0000259" key="2">
    <source>
        <dbReference type="PROSITE" id="PS50213"/>
    </source>
</evidence>
<feature type="signal peptide" evidence="1">
    <location>
        <begin position="1"/>
        <end position="17"/>
    </location>
</feature>
<dbReference type="SMART" id="SM00554">
    <property type="entry name" value="FAS1"/>
    <property type="match status" value="2"/>
</dbReference>
<dbReference type="PANTHER" id="PTHR10900:SF125">
    <property type="entry name" value="FAS1 DOMAIN-CONTAINING PROTEIN YLR001C"/>
    <property type="match status" value="1"/>
</dbReference>
<dbReference type="InterPro" id="IPR036378">
    <property type="entry name" value="FAS1_dom_sf"/>
</dbReference>
<dbReference type="PANTHER" id="PTHR10900">
    <property type="entry name" value="PERIOSTIN-RELATED"/>
    <property type="match status" value="1"/>
</dbReference>
<accession>A0A5N6U014</accession>
<keyword evidence="1" id="KW-0732">Signal</keyword>
<evidence type="ECO:0000256" key="1">
    <source>
        <dbReference type="SAM" id="SignalP"/>
    </source>
</evidence>
<evidence type="ECO:0000313" key="3">
    <source>
        <dbReference type="EMBL" id="KAE8151962.1"/>
    </source>
</evidence>
<dbReference type="Proteomes" id="UP000325780">
    <property type="component" value="Unassembled WGS sequence"/>
</dbReference>
<sequence>MKIQLWSAVATASLCAGFVIPSQETLKELVTDDTEPSYSDLQTPDYETAPYIHHLDAVLDSFTDCDDDDLFFYDPVDDDDEDYYPELDDDDDYYYYPEDLPPLHPPHHPPSDKTIYELISESKYTTVLAKIVNEDDDLVNLLNSTKSNHTFFAPTDAAFEKIPHHPHQKPPAEIIRAVAKYHLVPGLWDATHVFHSHTLPTELEDPALNSLPQRLAIRVGWKGLTVNFYSRIVATDIKGSNGIIHGIDSILVPPPSTLAILNIIPTLFSTTVLALQKTNLTELLTSNNHGGTLFAPSNKAFEKLGFKLNAFLFSPYGTKYLRALLKYHIVPDRTLYSDIFYTEKGEGRPFGVKGYTHLDLPTLLPGKEVAVDVVTLGPYASLKVNGFRDVAVSDLLAKDGSVQVLDRVLIPPKEETEEDWVEEFMTVEELKSRLEDYLDGEKEEFEWPHETEL</sequence>
<protein>
    <submittedName>
        <fullName evidence="3">FAS1 domain-containing protein</fullName>
    </submittedName>
</protein>
<dbReference type="EMBL" id="ML742061">
    <property type="protein sequence ID" value="KAE8151962.1"/>
    <property type="molecule type" value="Genomic_DNA"/>
</dbReference>
<dbReference type="OrthoDB" id="7700931at2759"/>
<name>A0A5N6U014_ASPAV</name>
<reference evidence="3 4" key="1">
    <citation type="submission" date="2019-04" db="EMBL/GenBank/DDBJ databases">
        <title>Friends and foes A comparative genomics study of 23 Aspergillus species from section Flavi.</title>
        <authorList>
            <consortium name="DOE Joint Genome Institute"/>
            <person name="Kjaerbolling I."/>
            <person name="Vesth T."/>
            <person name="Frisvad J.C."/>
            <person name="Nybo J.L."/>
            <person name="Theobald S."/>
            <person name="Kildgaard S."/>
            <person name="Isbrandt T."/>
            <person name="Kuo A."/>
            <person name="Sato A."/>
            <person name="Lyhne E.K."/>
            <person name="Kogle M.E."/>
            <person name="Wiebenga A."/>
            <person name="Kun R.S."/>
            <person name="Lubbers R.J."/>
            <person name="Makela M.R."/>
            <person name="Barry K."/>
            <person name="Chovatia M."/>
            <person name="Clum A."/>
            <person name="Daum C."/>
            <person name="Haridas S."/>
            <person name="He G."/>
            <person name="LaButti K."/>
            <person name="Lipzen A."/>
            <person name="Mondo S."/>
            <person name="Riley R."/>
            <person name="Salamov A."/>
            <person name="Simmons B.A."/>
            <person name="Magnuson J.K."/>
            <person name="Henrissat B."/>
            <person name="Mortensen U.H."/>
            <person name="Larsen T.O."/>
            <person name="Devries R.P."/>
            <person name="Grigoriev I.V."/>
            <person name="Machida M."/>
            <person name="Baker S.E."/>
            <person name="Andersen M.R."/>
        </authorList>
    </citation>
    <scope>NUCLEOTIDE SEQUENCE [LARGE SCALE GENOMIC DNA]</scope>
    <source>
        <strain evidence="3 4">IBT 18842</strain>
    </source>
</reference>
<dbReference type="PROSITE" id="PS50213">
    <property type="entry name" value="FAS1"/>
    <property type="match status" value="2"/>
</dbReference>
<dbReference type="AlphaFoldDB" id="A0A5N6U014"/>
<dbReference type="Pfam" id="PF02469">
    <property type="entry name" value="Fasciclin"/>
    <property type="match status" value="2"/>
</dbReference>
<gene>
    <name evidence="3" type="ORF">BDV25DRAFT_151864</name>
</gene>
<dbReference type="Gene3D" id="2.30.180.10">
    <property type="entry name" value="FAS1 domain"/>
    <property type="match status" value="2"/>
</dbReference>
<proteinExistence type="predicted"/>
<organism evidence="3 4">
    <name type="scientific">Aspergillus avenaceus</name>
    <dbReference type="NCBI Taxonomy" id="36643"/>
    <lineage>
        <taxon>Eukaryota</taxon>
        <taxon>Fungi</taxon>
        <taxon>Dikarya</taxon>
        <taxon>Ascomycota</taxon>
        <taxon>Pezizomycotina</taxon>
        <taxon>Eurotiomycetes</taxon>
        <taxon>Eurotiomycetidae</taxon>
        <taxon>Eurotiales</taxon>
        <taxon>Aspergillaceae</taxon>
        <taxon>Aspergillus</taxon>
        <taxon>Aspergillus subgen. Circumdati</taxon>
    </lineage>
</organism>
<feature type="chain" id="PRO_5024864457" evidence="1">
    <location>
        <begin position="18"/>
        <end position="453"/>
    </location>
</feature>
<keyword evidence="4" id="KW-1185">Reference proteome</keyword>